<dbReference type="Ensembl" id="ENSANAT00000030439.1">
    <property type="protein sequence ID" value="ENSANAP00000012618.1"/>
    <property type="gene ID" value="ENSANAG00000024242.1"/>
</dbReference>
<dbReference type="Proteomes" id="UP000233020">
    <property type="component" value="Unplaced"/>
</dbReference>
<reference evidence="4" key="1">
    <citation type="submission" date="2025-08" db="UniProtKB">
        <authorList>
            <consortium name="Ensembl"/>
        </authorList>
    </citation>
    <scope>IDENTIFICATION</scope>
</reference>
<organism evidence="4 5">
    <name type="scientific">Aotus nancymaae</name>
    <name type="common">Ma's night monkey</name>
    <dbReference type="NCBI Taxonomy" id="37293"/>
    <lineage>
        <taxon>Eukaryota</taxon>
        <taxon>Metazoa</taxon>
        <taxon>Chordata</taxon>
        <taxon>Craniata</taxon>
        <taxon>Vertebrata</taxon>
        <taxon>Euteleostomi</taxon>
        <taxon>Mammalia</taxon>
        <taxon>Eutheria</taxon>
        <taxon>Euarchontoglires</taxon>
        <taxon>Primates</taxon>
        <taxon>Haplorrhini</taxon>
        <taxon>Platyrrhini</taxon>
        <taxon>Aotidae</taxon>
        <taxon>Aotus</taxon>
    </lineage>
</organism>
<dbReference type="PANTHER" id="PTHR17102">
    <property type="entry name" value="NEURONAL REGENERATION-RELATED PROTEIN"/>
    <property type="match status" value="1"/>
</dbReference>
<gene>
    <name evidence="4" type="primary">NREP</name>
</gene>
<dbReference type="Pfam" id="PF11092">
    <property type="entry name" value="Alveol-reg_P311"/>
    <property type="match status" value="1"/>
</dbReference>
<dbReference type="PANTHER" id="PTHR17102:SF4">
    <property type="entry name" value="NEURONAL REGENERATION-RELATED PROTEIN"/>
    <property type="match status" value="1"/>
</dbReference>
<dbReference type="GO" id="GO:0045664">
    <property type="term" value="P:regulation of neuron differentiation"/>
    <property type="evidence" value="ECO:0007669"/>
    <property type="project" value="TreeGrafter"/>
</dbReference>
<protein>
    <recommendedName>
        <fullName evidence="1">Neuronal regeneration-related protein</fullName>
    </recommendedName>
    <alternativeName>
        <fullName evidence="2">Neuronal protein 3.1</fullName>
    </alternativeName>
    <alternativeName>
        <fullName evidence="3">Protein p311</fullName>
    </alternativeName>
</protein>
<evidence type="ECO:0000256" key="1">
    <source>
        <dbReference type="ARBA" id="ARBA00022173"/>
    </source>
</evidence>
<evidence type="ECO:0000313" key="5">
    <source>
        <dbReference type="Proteomes" id="UP000233020"/>
    </source>
</evidence>
<reference evidence="4" key="2">
    <citation type="submission" date="2025-09" db="UniProtKB">
        <authorList>
            <consortium name="Ensembl"/>
        </authorList>
    </citation>
    <scope>IDENTIFICATION</scope>
</reference>
<name>A0A2K5CV97_AOTNA</name>
<dbReference type="InterPro" id="IPR024417">
    <property type="entry name" value="Neuronal_3.1"/>
</dbReference>
<sequence length="37" mass="4429">MVYYPELLVWVNQEPFPNKEMEGRLPKDTFLSPLMES</sequence>
<proteinExistence type="predicted"/>
<evidence type="ECO:0000256" key="2">
    <source>
        <dbReference type="ARBA" id="ARBA00031310"/>
    </source>
</evidence>
<keyword evidence="5" id="KW-1185">Reference proteome</keyword>
<accession>A0A2K5CV97</accession>
<dbReference type="GO" id="GO:0017015">
    <property type="term" value="P:regulation of transforming growth factor beta receptor signaling pathway"/>
    <property type="evidence" value="ECO:0007669"/>
    <property type="project" value="TreeGrafter"/>
</dbReference>
<dbReference type="GO" id="GO:0031103">
    <property type="term" value="P:axon regeneration"/>
    <property type="evidence" value="ECO:0007669"/>
    <property type="project" value="TreeGrafter"/>
</dbReference>
<evidence type="ECO:0000313" key="4">
    <source>
        <dbReference type="Ensembl" id="ENSANAP00000012618.1"/>
    </source>
</evidence>
<dbReference type="AlphaFoldDB" id="A0A2K5CV97"/>
<evidence type="ECO:0000256" key="3">
    <source>
        <dbReference type="ARBA" id="ARBA00033348"/>
    </source>
</evidence>
<dbReference type="GeneTree" id="ENSGT00390000016521"/>